<protein>
    <submittedName>
        <fullName evidence="1">Putative secreted protein</fullName>
    </submittedName>
</protein>
<name>M5REP8_9BACT</name>
<dbReference type="Proteomes" id="UP000011991">
    <property type="component" value="Unassembled WGS sequence"/>
</dbReference>
<accession>M5REP8</accession>
<reference evidence="1 2" key="1">
    <citation type="journal article" date="2013" name="Mar. Genomics">
        <title>Expression of sulfatases in Rhodopirellula baltica and the diversity of sulfatases in the genus Rhodopirellula.</title>
        <authorList>
            <person name="Wegner C.E."/>
            <person name="Richter-Heitmann T."/>
            <person name="Klindworth A."/>
            <person name="Klockow C."/>
            <person name="Richter M."/>
            <person name="Achstetter T."/>
            <person name="Glockner F.O."/>
            <person name="Harder J."/>
        </authorList>
    </citation>
    <scope>NUCLEOTIDE SEQUENCE [LARGE SCALE GENOMIC DNA]</scope>
    <source>
        <strain evidence="1 2">SM1</strain>
    </source>
</reference>
<evidence type="ECO:0000313" key="2">
    <source>
        <dbReference type="Proteomes" id="UP000011991"/>
    </source>
</evidence>
<keyword evidence="2" id="KW-1185">Reference proteome</keyword>
<evidence type="ECO:0000313" key="1">
    <source>
        <dbReference type="EMBL" id="EMI17840.1"/>
    </source>
</evidence>
<organism evidence="1 2">
    <name type="scientific">Rhodopirellula maiorica SM1</name>
    <dbReference type="NCBI Taxonomy" id="1265738"/>
    <lineage>
        <taxon>Bacteria</taxon>
        <taxon>Pseudomonadati</taxon>
        <taxon>Planctomycetota</taxon>
        <taxon>Planctomycetia</taxon>
        <taxon>Pirellulales</taxon>
        <taxon>Pirellulaceae</taxon>
        <taxon>Novipirellula</taxon>
    </lineage>
</organism>
<gene>
    <name evidence="1" type="ORF">RMSM_05233</name>
</gene>
<dbReference type="AlphaFoldDB" id="M5REP8"/>
<feature type="non-terminal residue" evidence="1">
    <location>
        <position position="84"/>
    </location>
</feature>
<proteinExistence type="predicted"/>
<dbReference type="EMBL" id="ANOG01000739">
    <property type="protein sequence ID" value="EMI17840.1"/>
    <property type="molecule type" value="Genomic_DNA"/>
</dbReference>
<sequence length="84" mass="9676">MKLAAKLILIFLVGVFAVVSLFAWQTIQRQHAWQRQQREAHAHELVEIFQSAIDSVSASNSRVTFRQAVEVTTEQRGGPRMRWI</sequence>
<comment type="caution">
    <text evidence="1">The sequence shown here is derived from an EMBL/GenBank/DDBJ whole genome shotgun (WGS) entry which is preliminary data.</text>
</comment>
<dbReference type="RefSeq" id="WP_008702638.1">
    <property type="nucleotide sequence ID" value="NZ_ANOG01000739.1"/>
</dbReference>